<comment type="caution">
    <text evidence="1">The sequence shown here is derived from an EMBL/GenBank/DDBJ whole genome shotgun (WGS) entry which is preliminary data.</text>
</comment>
<proteinExistence type="predicted"/>
<organism evidence="1 2">
    <name type="scientific">Zalaria obscura</name>
    <dbReference type="NCBI Taxonomy" id="2024903"/>
    <lineage>
        <taxon>Eukaryota</taxon>
        <taxon>Fungi</taxon>
        <taxon>Dikarya</taxon>
        <taxon>Ascomycota</taxon>
        <taxon>Pezizomycotina</taxon>
        <taxon>Dothideomycetes</taxon>
        <taxon>Dothideomycetidae</taxon>
        <taxon>Dothideales</taxon>
        <taxon>Zalariaceae</taxon>
        <taxon>Zalaria</taxon>
    </lineage>
</organism>
<protein>
    <submittedName>
        <fullName evidence="1">Histone acetyltransferase</fullName>
        <ecNumber evidence="1">2.3.1.48</ecNumber>
    </submittedName>
</protein>
<keyword evidence="2" id="KW-1185">Reference proteome</keyword>
<keyword evidence="1" id="KW-0012">Acyltransferase</keyword>
<reference evidence="1" key="1">
    <citation type="submission" date="2024-02" db="EMBL/GenBank/DDBJ databases">
        <title>Metagenome Assembled Genome of Zalaria obscura JY119.</title>
        <authorList>
            <person name="Vighnesh L."/>
            <person name="Jagadeeshwari U."/>
            <person name="Venkata Ramana C."/>
            <person name="Sasikala C."/>
        </authorList>
    </citation>
    <scope>NUCLEOTIDE SEQUENCE</scope>
    <source>
        <strain evidence="1">JY119</strain>
    </source>
</reference>
<dbReference type="Proteomes" id="UP001320706">
    <property type="component" value="Unassembled WGS sequence"/>
</dbReference>
<name>A0ACC3SLV0_9PEZI</name>
<gene>
    <name evidence="1" type="primary">SAS3</name>
    <name evidence="1" type="ORF">M8818_002294</name>
</gene>
<keyword evidence="1" id="KW-0808">Transferase</keyword>
<dbReference type="EMBL" id="JAMKPW020000010">
    <property type="protein sequence ID" value="KAK8214714.1"/>
    <property type="molecule type" value="Genomic_DNA"/>
</dbReference>
<evidence type="ECO:0000313" key="1">
    <source>
        <dbReference type="EMBL" id="KAK8214714.1"/>
    </source>
</evidence>
<accession>A0ACC3SLV0</accession>
<evidence type="ECO:0000313" key="2">
    <source>
        <dbReference type="Proteomes" id="UP001320706"/>
    </source>
</evidence>
<dbReference type="EC" id="2.3.1.48" evidence="1"/>
<sequence>MRSSSLDAQGEDDLEMEDAQENISDAEGSDMDAEGEEEDSDEGEVVGAVKKRAARRTSSRRSERRAASASEESASDADSGSDSSESSSDAEGEWEGESETAEEAEVDNTGQNRCIFCGQDEEHDPNPEYEEYLSCAVCGDHGKFIRETKIAEMVLWSMFQGPVLIYVPAAHKQCARDASALDSEQDTKHWRCKDCVSNGLEEENTKNETTAHRRRSSVPKIARDLLPAARGGIKPDSHSVFNTLILDDDPMDGSRALRKRKSVTDDSDEPPRPATRKRRRTSASSEAHSVVNVALLDGAASGNEQGSREGSDRLRTRPRRSMKSMRKAEDEWKKKLEAASAETPARTKSSGPPSKIKCINFGGYEIDTWHAAPYPEEYSRNRVLYICEFCLKYMNSDFVAWRHKLKCPAKHPPGDEIYRNTIQPTDGESLSSRQALPRF</sequence>